<organism evidence="2 3">
    <name type="scientific">Prorocentrum cordatum</name>
    <dbReference type="NCBI Taxonomy" id="2364126"/>
    <lineage>
        <taxon>Eukaryota</taxon>
        <taxon>Sar</taxon>
        <taxon>Alveolata</taxon>
        <taxon>Dinophyceae</taxon>
        <taxon>Prorocentrales</taxon>
        <taxon>Prorocentraceae</taxon>
        <taxon>Prorocentrum</taxon>
    </lineage>
</organism>
<comment type="caution">
    <text evidence="2">The sequence shown here is derived from an EMBL/GenBank/DDBJ whole genome shotgun (WGS) entry which is preliminary data.</text>
</comment>
<dbReference type="EMBL" id="CAUYUJ010004179">
    <property type="protein sequence ID" value="CAK0808465.1"/>
    <property type="molecule type" value="Genomic_DNA"/>
</dbReference>
<feature type="non-terminal residue" evidence="2">
    <location>
        <position position="1"/>
    </location>
</feature>
<reference evidence="2" key="1">
    <citation type="submission" date="2023-10" db="EMBL/GenBank/DDBJ databases">
        <authorList>
            <person name="Chen Y."/>
            <person name="Shah S."/>
            <person name="Dougan E. K."/>
            <person name="Thang M."/>
            <person name="Chan C."/>
        </authorList>
    </citation>
    <scope>NUCLEOTIDE SEQUENCE [LARGE SCALE GENOMIC DNA]</scope>
</reference>
<evidence type="ECO:0000256" key="1">
    <source>
        <dbReference type="SAM" id="MobiDB-lite"/>
    </source>
</evidence>
<feature type="non-terminal residue" evidence="2">
    <location>
        <position position="112"/>
    </location>
</feature>
<feature type="region of interest" description="Disordered" evidence="1">
    <location>
        <begin position="25"/>
        <end position="44"/>
    </location>
</feature>
<dbReference type="Proteomes" id="UP001189429">
    <property type="component" value="Unassembled WGS sequence"/>
</dbReference>
<evidence type="ECO:0000313" key="3">
    <source>
        <dbReference type="Proteomes" id="UP001189429"/>
    </source>
</evidence>
<sequence length="112" mass="11810">VERCRPALVAGVRRRLPAVMPASTAAAAGARRPRSPCRADGAGARAISGVPQHSAARAFRDAQGRRHDFSRVLVEGADLNDMHRPASVPARPACSRRGAGWQRRRAAPTAGA</sequence>
<gene>
    <name evidence="2" type="ORF">PCOR1329_LOCUS14056</name>
</gene>
<keyword evidence="3" id="KW-1185">Reference proteome</keyword>
<evidence type="ECO:0000313" key="2">
    <source>
        <dbReference type="EMBL" id="CAK0808465.1"/>
    </source>
</evidence>
<protein>
    <submittedName>
        <fullName evidence="2">Uncharacterized protein</fullName>
    </submittedName>
</protein>
<name>A0ABN9QQH4_9DINO</name>
<accession>A0ABN9QQH4</accession>
<feature type="region of interest" description="Disordered" evidence="1">
    <location>
        <begin position="82"/>
        <end position="112"/>
    </location>
</feature>
<proteinExistence type="predicted"/>